<dbReference type="FunFam" id="1.20.1250.20:FF:000023">
    <property type="entry name" value="Solute carrier family 22 member 6"/>
    <property type="match status" value="1"/>
</dbReference>
<dbReference type="PANTHER" id="PTHR24064">
    <property type="entry name" value="SOLUTE CARRIER FAMILY 22 MEMBER"/>
    <property type="match status" value="1"/>
</dbReference>
<feature type="domain" description="Major facilitator superfamily (MFS) profile" evidence="6">
    <location>
        <begin position="95"/>
        <end position="519"/>
    </location>
</feature>
<keyword evidence="2 5" id="KW-0812">Transmembrane</keyword>
<dbReference type="InterPro" id="IPR011701">
    <property type="entry name" value="MFS"/>
</dbReference>
<feature type="transmembrane region" description="Helical" evidence="5">
    <location>
        <begin position="233"/>
        <end position="254"/>
    </location>
</feature>
<evidence type="ECO:0000256" key="1">
    <source>
        <dbReference type="ARBA" id="ARBA00004141"/>
    </source>
</evidence>
<feature type="transmembrane region" description="Helical" evidence="5">
    <location>
        <begin position="431"/>
        <end position="453"/>
    </location>
</feature>
<sequence length="532" mass="59323">MAFQDLLEQVGSVGRFQILQMIFILISNIIVAPHSLLENFTAAIPNHRCWVPILDNDTVSDNESGILSKEDLLRVSIPLDSNLRPDKCHRFVRPQWHLLHLNGTVSNVTETDIEPCVDGWVYDQSKSLNIVTEWNLVCESQSMDSIAKFSFLSGTLVGNILCGHLSDRFGRRLVFICALLLMAVSETCAAFAPTFFIYCSLRFLAGISSSGFMTNCALLMIEWTKPEIQALATTLLVCSSGIGQMALAGLAFTVQNWHHLQLMMSLPIFFLLVPTRWMPESARWLIVTNKLQRSLKELRKVAHINGMKSSGDILTIEGVRTTMKEELEASQKKSSLWDLFRTPILRKRMCLLSSVRFLTWISVLGLLVNLQHLRINVFLLQCLFGIVAIPANLLGMFLLNHMGRRISQLLILSLFGVSILATEFVPQEMQIARLVLATLGGTFSFVAASSILVHANELLPTKIRATALGITGIFGSIGSALSPLCMILKTYFDYLPWIIYGVSPIFSGLVVLLLPETKNQPLPDSIQDIEKE</sequence>
<feature type="transmembrane region" description="Helical" evidence="5">
    <location>
        <begin position="173"/>
        <end position="197"/>
    </location>
</feature>
<dbReference type="InterPro" id="IPR020846">
    <property type="entry name" value="MFS_dom"/>
</dbReference>
<dbReference type="GO" id="GO:0022857">
    <property type="term" value="F:transmembrane transporter activity"/>
    <property type="evidence" value="ECO:0007669"/>
    <property type="project" value="InterPro"/>
</dbReference>
<evidence type="ECO:0000313" key="7">
    <source>
        <dbReference type="EMBL" id="KAH0507979.1"/>
    </source>
</evidence>
<dbReference type="Pfam" id="PF07690">
    <property type="entry name" value="MFS_1"/>
    <property type="match status" value="1"/>
</dbReference>
<organism evidence="7 8">
    <name type="scientific">Microtus ochrogaster</name>
    <name type="common">Prairie vole</name>
    <dbReference type="NCBI Taxonomy" id="79684"/>
    <lineage>
        <taxon>Eukaryota</taxon>
        <taxon>Metazoa</taxon>
        <taxon>Chordata</taxon>
        <taxon>Craniata</taxon>
        <taxon>Vertebrata</taxon>
        <taxon>Euteleostomi</taxon>
        <taxon>Mammalia</taxon>
        <taxon>Eutheria</taxon>
        <taxon>Euarchontoglires</taxon>
        <taxon>Glires</taxon>
        <taxon>Rodentia</taxon>
        <taxon>Myomorpha</taxon>
        <taxon>Muroidea</taxon>
        <taxon>Cricetidae</taxon>
        <taxon>Arvicolinae</taxon>
        <taxon>Microtus</taxon>
    </lineage>
</organism>
<proteinExistence type="predicted"/>
<feature type="transmembrane region" description="Helical" evidence="5">
    <location>
        <begin position="16"/>
        <end position="37"/>
    </location>
</feature>
<dbReference type="GO" id="GO:0015711">
    <property type="term" value="P:organic anion transport"/>
    <property type="evidence" value="ECO:0007669"/>
    <property type="project" value="UniProtKB-ARBA"/>
</dbReference>
<feature type="transmembrane region" description="Helical" evidence="5">
    <location>
        <begin position="377"/>
        <end position="399"/>
    </location>
</feature>
<reference evidence="7" key="1">
    <citation type="submission" date="2020-03" db="EMBL/GenBank/DDBJ databases">
        <title>Studies in the Genomics of Life Span.</title>
        <authorList>
            <person name="Glass D."/>
        </authorList>
    </citation>
    <scope>NUCLEOTIDE SEQUENCE</scope>
    <source>
        <strain evidence="7">LTLLF</strain>
        <tissue evidence="7">Muscle</tissue>
    </source>
</reference>
<keyword evidence="3 5" id="KW-1133">Transmembrane helix</keyword>
<dbReference type="SUPFAM" id="SSF103473">
    <property type="entry name" value="MFS general substrate transporter"/>
    <property type="match status" value="1"/>
</dbReference>
<evidence type="ECO:0000256" key="5">
    <source>
        <dbReference type="SAM" id="Phobius"/>
    </source>
</evidence>
<dbReference type="AlphaFoldDB" id="A0A8J6GCE3"/>
<feature type="transmembrane region" description="Helical" evidence="5">
    <location>
        <begin position="465"/>
        <end position="488"/>
    </location>
</feature>
<dbReference type="Gene3D" id="1.20.1250.20">
    <property type="entry name" value="MFS general substrate transporter like domains"/>
    <property type="match status" value="1"/>
</dbReference>
<feature type="transmembrane region" description="Helical" evidence="5">
    <location>
        <begin position="406"/>
        <end position="425"/>
    </location>
</feature>
<comment type="subcellular location">
    <subcellularLocation>
        <location evidence="1">Membrane</location>
        <topology evidence="1">Multi-pass membrane protein</topology>
    </subcellularLocation>
</comment>
<evidence type="ECO:0000259" key="6">
    <source>
        <dbReference type="PROSITE" id="PS50850"/>
    </source>
</evidence>
<dbReference type="EMBL" id="JAATJU010023300">
    <property type="protein sequence ID" value="KAH0507979.1"/>
    <property type="molecule type" value="Genomic_DNA"/>
</dbReference>
<dbReference type="Proteomes" id="UP000710432">
    <property type="component" value="Unassembled WGS sequence"/>
</dbReference>
<feature type="transmembrane region" description="Helical" evidence="5">
    <location>
        <begin position="494"/>
        <end position="514"/>
    </location>
</feature>
<feature type="transmembrane region" description="Helical" evidence="5">
    <location>
        <begin position="260"/>
        <end position="278"/>
    </location>
</feature>
<feature type="transmembrane region" description="Helical" evidence="5">
    <location>
        <begin position="203"/>
        <end position="221"/>
    </location>
</feature>
<dbReference type="GO" id="GO:0016020">
    <property type="term" value="C:membrane"/>
    <property type="evidence" value="ECO:0007669"/>
    <property type="project" value="UniProtKB-SubCell"/>
</dbReference>
<evidence type="ECO:0000313" key="8">
    <source>
        <dbReference type="Proteomes" id="UP000710432"/>
    </source>
</evidence>
<protein>
    <submittedName>
        <fullName evidence="7">Solute carrier family 22 member 9</fullName>
    </submittedName>
</protein>
<accession>A0A8J6GCE3</accession>
<dbReference type="InterPro" id="IPR036259">
    <property type="entry name" value="MFS_trans_sf"/>
</dbReference>
<evidence type="ECO:0000256" key="4">
    <source>
        <dbReference type="ARBA" id="ARBA00023136"/>
    </source>
</evidence>
<evidence type="ECO:0000256" key="2">
    <source>
        <dbReference type="ARBA" id="ARBA00022692"/>
    </source>
</evidence>
<comment type="caution">
    <text evidence="7">The sequence shown here is derived from an EMBL/GenBank/DDBJ whole genome shotgun (WGS) entry which is preliminary data.</text>
</comment>
<feature type="transmembrane region" description="Helical" evidence="5">
    <location>
        <begin position="349"/>
        <end position="371"/>
    </location>
</feature>
<name>A0A8J6GCE3_MICOH</name>
<keyword evidence="4 5" id="KW-0472">Membrane</keyword>
<gene>
    <name evidence="7" type="ORF">LTLLF_164565</name>
</gene>
<dbReference type="PROSITE" id="PS50850">
    <property type="entry name" value="MFS"/>
    <property type="match status" value="1"/>
</dbReference>
<evidence type="ECO:0000256" key="3">
    <source>
        <dbReference type="ARBA" id="ARBA00022989"/>
    </source>
</evidence>